<dbReference type="PANTHER" id="PTHR15495:SF7">
    <property type="entry name" value="GPI INOSITOL-DEACYLASE"/>
    <property type="match status" value="1"/>
</dbReference>
<dbReference type="GO" id="GO:0006505">
    <property type="term" value="P:GPI anchor metabolic process"/>
    <property type="evidence" value="ECO:0007669"/>
    <property type="project" value="TreeGrafter"/>
</dbReference>
<dbReference type="Proteomes" id="UP000780801">
    <property type="component" value="Unassembled WGS sequence"/>
</dbReference>
<evidence type="ECO:0000313" key="4">
    <source>
        <dbReference type="Proteomes" id="UP000780801"/>
    </source>
</evidence>
<keyword evidence="1" id="KW-0472">Membrane</keyword>
<comment type="caution">
    <text evidence="3">The sequence shown here is derived from an EMBL/GenBank/DDBJ whole genome shotgun (WGS) entry which is preliminary data.</text>
</comment>
<feature type="transmembrane region" description="Helical" evidence="1">
    <location>
        <begin position="70"/>
        <end position="88"/>
    </location>
</feature>
<keyword evidence="1" id="KW-0812">Transmembrane</keyword>
<feature type="transmembrane region" description="Helical" evidence="1">
    <location>
        <begin position="219"/>
        <end position="242"/>
    </location>
</feature>
<dbReference type="InterPro" id="IPR039529">
    <property type="entry name" value="PGAP1/BST1"/>
</dbReference>
<dbReference type="GO" id="GO:0005783">
    <property type="term" value="C:endoplasmic reticulum"/>
    <property type="evidence" value="ECO:0007669"/>
    <property type="project" value="TreeGrafter"/>
</dbReference>
<dbReference type="AlphaFoldDB" id="A0A9P6FKC2"/>
<evidence type="ECO:0000256" key="1">
    <source>
        <dbReference type="SAM" id="Phobius"/>
    </source>
</evidence>
<accession>A0A9P6FKC2</accession>
<dbReference type="InterPro" id="IPR056824">
    <property type="entry name" value="PGAP1_TMD"/>
</dbReference>
<dbReference type="GO" id="GO:0006888">
    <property type="term" value="P:endoplasmic reticulum to Golgi vesicle-mediated transport"/>
    <property type="evidence" value="ECO:0007669"/>
    <property type="project" value="TreeGrafter"/>
</dbReference>
<dbReference type="OrthoDB" id="444325at2759"/>
<sequence>MYEDRFAVNVVAQESGHDINFHGDLPYYERVQLAGKKGIELRFWMDPSCPVPLSLNLQVDKYGGLGKVVIRYRMVVLVFTFLAVILTLRAQFREWNRGGPFMPFGVVLGQLIKTTFWKFSLLLAAFALFQSMWARTAYVFEDPTSRTPSMFSAPVPYNSTGHAAEEIIRGPGGSRTDSGVNELTMSAYDQMIHARVARNQSWFSAFRLSDALLGTNDPFFWFLAPVFFQLSIGIVILIWIALNGLVKTIAGVLSCVSRRGGRYVLGRTIGGMLTKRSRGVRRRVITTIILFIMVATFVPYQFAFVVAVLVHIVACVRSLLLAQAT</sequence>
<organism evidence="3 4">
    <name type="scientific">Lunasporangiospora selenospora</name>
    <dbReference type="NCBI Taxonomy" id="979761"/>
    <lineage>
        <taxon>Eukaryota</taxon>
        <taxon>Fungi</taxon>
        <taxon>Fungi incertae sedis</taxon>
        <taxon>Mucoromycota</taxon>
        <taxon>Mortierellomycotina</taxon>
        <taxon>Mortierellomycetes</taxon>
        <taxon>Mortierellales</taxon>
        <taxon>Mortierellaceae</taxon>
        <taxon>Lunasporangiospora</taxon>
    </lineage>
</organism>
<keyword evidence="1" id="KW-1133">Transmembrane helix</keyword>
<dbReference type="EMBL" id="JAABOA010005761">
    <property type="protein sequence ID" value="KAF9573806.1"/>
    <property type="molecule type" value="Genomic_DNA"/>
</dbReference>
<protein>
    <submittedName>
        <fullName evidence="3">GPI inositol deacylase</fullName>
    </submittedName>
</protein>
<keyword evidence="4" id="KW-1185">Reference proteome</keyword>
<evidence type="ECO:0000259" key="2">
    <source>
        <dbReference type="Pfam" id="PF25140"/>
    </source>
</evidence>
<proteinExistence type="predicted"/>
<dbReference type="Pfam" id="PF25140">
    <property type="entry name" value="PGAP1_TMD"/>
    <property type="match status" value="1"/>
</dbReference>
<dbReference type="GO" id="GO:0050185">
    <property type="term" value="F:phosphatidylinositol deacylase activity"/>
    <property type="evidence" value="ECO:0007669"/>
    <property type="project" value="TreeGrafter"/>
</dbReference>
<evidence type="ECO:0000313" key="3">
    <source>
        <dbReference type="EMBL" id="KAF9573806.1"/>
    </source>
</evidence>
<dbReference type="GO" id="GO:0016020">
    <property type="term" value="C:membrane"/>
    <property type="evidence" value="ECO:0007669"/>
    <property type="project" value="GOC"/>
</dbReference>
<dbReference type="PANTHER" id="PTHR15495">
    <property type="entry name" value="NEGATIVE REGULATOR OF VESICLE FORMATION-RELATED"/>
    <property type="match status" value="1"/>
</dbReference>
<name>A0A9P6FKC2_9FUNG</name>
<feature type="domain" description="GPI inositol-deacylase transmembrane" evidence="2">
    <location>
        <begin position="201"/>
        <end position="323"/>
    </location>
</feature>
<feature type="non-terminal residue" evidence="3">
    <location>
        <position position="325"/>
    </location>
</feature>
<reference evidence="3" key="1">
    <citation type="journal article" date="2020" name="Fungal Divers.">
        <title>Resolving the Mortierellaceae phylogeny through synthesis of multi-gene phylogenetics and phylogenomics.</title>
        <authorList>
            <person name="Vandepol N."/>
            <person name="Liber J."/>
            <person name="Desiro A."/>
            <person name="Na H."/>
            <person name="Kennedy M."/>
            <person name="Barry K."/>
            <person name="Grigoriev I.V."/>
            <person name="Miller A.N."/>
            <person name="O'Donnell K."/>
            <person name="Stajich J.E."/>
            <person name="Bonito G."/>
        </authorList>
    </citation>
    <scope>NUCLEOTIDE SEQUENCE</scope>
    <source>
        <strain evidence="3">KOD1015</strain>
    </source>
</reference>
<gene>
    <name evidence="3" type="primary">BST1_2</name>
    <name evidence="3" type="ORF">BGW38_008379</name>
</gene>